<reference evidence="2 3" key="1">
    <citation type="journal article" date="2019" name="Int. J. Syst. Evol. Microbiol.">
        <title>The Global Catalogue of Microorganisms (GCM) 10K type strain sequencing project: providing services to taxonomists for standard genome sequencing and annotation.</title>
        <authorList>
            <consortium name="The Broad Institute Genomics Platform"/>
            <consortium name="The Broad Institute Genome Sequencing Center for Infectious Disease"/>
            <person name="Wu L."/>
            <person name="Ma J."/>
        </authorList>
    </citation>
    <scope>NUCLEOTIDE SEQUENCE [LARGE SCALE GENOMIC DNA]</scope>
    <source>
        <strain evidence="2 3">JCM 16211</strain>
    </source>
</reference>
<evidence type="ECO:0000313" key="2">
    <source>
        <dbReference type="EMBL" id="GAA0207820.1"/>
    </source>
</evidence>
<dbReference type="EMBL" id="BAAAFM010000003">
    <property type="protein sequence ID" value="GAA0207820.1"/>
    <property type="molecule type" value="Genomic_DNA"/>
</dbReference>
<evidence type="ECO:0000313" key="3">
    <source>
        <dbReference type="Proteomes" id="UP001501221"/>
    </source>
</evidence>
<keyword evidence="3" id="KW-1185">Reference proteome</keyword>
<dbReference type="RefSeq" id="WP_343988615.1">
    <property type="nucleotide sequence ID" value="NZ_BAAAFM010000003.1"/>
</dbReference>
<dbReference type="InterPro" id="IPR052077">
    <property type="entry name" value="CcrZ_PhaseVar_Mediator"/>
</dbReference>
<feature type="domain" description="Aminoglycoside phosphotransferase" evidence="1">
    <location>
        <begin position="42"/>
        <end position="251"/>
    </location>
</feature>
<accession>A0ABN0SZU8</accession>
<name>A0ABN0SZU8_9GAMM</name>
<dbReference type="Proteomes" id="UP001501221">
    <property type="component" value="Unassembled WGS sequence"/>
</dbReference>
<protein>
    <recommendedName>
        <fullName evidence="1">Aminoglycoside phosphotransferase domain-containing protein</fullName>
    </recommendedName>
</protein>
<dbReference type="Gene3D" id="3.90.1200.10">
    <property type="match status" value="1"/>
</dbReference>
<dbReference type="SUPFAM" id="SSF56112">
    <property type="entry name" value="Protein kinase-like (PK-like)"/>
    <property type="match status" value="1"/>
</dbReference>
<evidence type="ECO:0000259" key="1">
    <source>
        <dbReference type="Pfam" id="PF01636"/>
    </source>
</evidence>
<dbReference type="InterPro" id="IPR011009">
    <property type="entry name" value="Kinase-like_dom_sf"/>
</dbReference>
<dbReference type="PANTHER" id="PTHR40086">
    <property type="entry name" value="PHOSPHOTRANSFERASE YTMP-RELATED"/>
    <property type="match status" value="1"/>
</dbReference>
<proteinExistence type="predicted"/>
<dbReference type="Pfam" id="PF01636">
    <property type="entry name" value="APH"/>
    <property type="match status" value="1"/>
</dbReference>
<comment type="caution">
    <text evidence="2">The sequence shown here is derived from an EMBL/GenBank/DDBJ whole genome shotgun (WGS) entry which is preliminary data.</text>
</comment>
<gene>
    <name evidence="2" type="ORF">GCM10009123_14150</name>
</gene>
<organism evidence="2 3">
    <name type="scientific">Kangiella japonica</name>
    <dbReference type="NCBI Taxonomy" id="647384"/>
    <lineage>
        <taxon>Bacteria</taxon>
        <taxon>Pseudomonadati</taxon>
        <taxon>Pseudomonadota</taxon>
        <taxon>Gammaproteobacteria</taxon>
        <taxon>Kangiellales</taxon>
        <taxon>Kangiellaceae</taxon>
        <taxon>Kangiella</taxon>
    </lineage>
</organism>
<dbReference type="InterPro" id="IPR002575">
    <property type="entry name" value="Aminoglycoside_PTrfase"/>
</dbReference>
<sequence>MNSKQQPDWWRYSATSWQQLLELLSELEPTTVGQCANKASWQLLGVGDTNTNFKLSLAHQDYFVQLVDQAKLEQLPSGEYASQTRLVSENPALSKWLPKCLLDTEVMRVSTWLDAKPTINQDFNNPDLVGELIRLLSELHHSELSLPELDIKKHLAKYYEIARANKNADPLRLEALYEQGQKLTGYFVASHSCHNDISPGNLLSGHQIFLVDWEYAAKSDPLFELAGIIFNFDLSDQQEKELVTEYRKQSGIKVDLDKLEAMKDLYRIISELWYTENEQSCRNLGK</sequence>
<dbReference type="PANTHER" id="PTHR40086:SF1">
    <property type="entry name" value="CELL CYCLE REGULATOR CCRZ"/>
    <property type="match status" value="1"/>
</dbReference>